<accession>A0A108U6M8</accession>
<feature type="domain" description="DUF5625" evidence="2">
    <location>
        <begin position="40"/>
        <end position="167"/>
    </location>
</feature>
<evidence type="ECO:0000259" key="2">
    <source>
        <dbReference type="Pfam" id="PF18539"/>
    </source>
</evidence>
<evidence type="ECO:0000256" key="1">
    <source>
        <dbReference type="SAM" id="Phobius"/>
    </source>
</evidence>
<dbReference type="AlphaFoldDB" id="A0A108U6M8"/>
<gene>
    <name evidence="3" type="ORF">AZ78_1074</name>
</gene>
<keyword evidence="1" id="KW-0812">Transmembrane</keyword>
<feature type="transmembrane region" description="Helical" evidence="1">
    <location>
        <begin position="189"/>
        <end position="211"/>
    </location>
</feature>
<reference evidence="3 4" key="1">
    <citation type="journal article" date="2014" name="Genome Announc.">
        <title>Draft Genome Sequence of Lysobacter capsici AZ78, a Bacterium Antagonistic to Plant-Pathogenic Oomycetes.</title>
        <authorList>
            <person name="Puopolo G."/>
            <person name="Sonego P."/>
            <person name="Engelen K."/>
            <person name="Pertot I."/>
        </authorList>
    </citation>
    <scope>NUCLEOTIDE SEQUENCE [LARGE SCALE GENOMIC DNA]</scope>
    <source>
        <strain evidence="3 4">AZ78</strain>
    </source>
</reference>
<dbReference type="Pfam" id="PF18539">
    <property type="entry name" value="DUF5625"/>
    <property type="match status" value="1"/>
</dbReference>
<keyword evidence="1" id="KW-1133">Transmembrane helix</keyword>
<dbReference type="InterPro" id="IPR041008">
    <property type="entry name" value="DUF5625"/>
</dbReference>
<protein>
    <recommendedName>
        <fullName evidence="2">DUF5625 domain-containing protein</fullName>
    </recommendedName>
</protein>
<dbReference type="EMBL" id="JAJA02000001">
    <property type="protein sequence ID" value="KWS03526.1"/>
    <property type="molecule type" value="Genomic_DNA"/>
</dbReference>
<evidence type="ECO:0000313" key="4">
    <source>
        <dbReference type="Proteomes" id="UP000023435"/>
    </source>
</evidence>
<comment type="caution">
    <text evidence="3">The sequence shown here is derived from an EMBL/GenBank/DDBJ whole genome shotgun (WGS) entry which is preliminary data.</text>
</comment>
<dbReference type="OrthoDB" id="6028223at2"/>
<dbReference type="Gene3D" id="2.60.120.790">
    <property type="match status" value="1"/>
</dbReference>
<evidence type="ECO:0000313" key="3">
    <source>
        <dbReference type="EMBL" id="KWS03526.1"/>
    </source>
</evidence>
<proteinExistence type="predicted"/>
<dbReference type="RefSeq" id="WP_036115037.1">
    <property type="nucleotide sequence ID" value="NZ_JAJA02000001.1"/>
</dbReference>
<organism evidence="3 4">
    <name type="scientific">Lysobacter capsici AZ78</name>
    <dbReference type="NCBI Taxonomy" id="1444315"/>
    <lineage>
        <taxon>Bacteria</taxon>
        <taxon>Pseudomonadati</taxon>
        <taxon>Pseudomonadota</taxon>
        <taxon>Gammaproteobacteria</taxon>
        <taxon>Lysobacterales</taxon>
        <taxon>Lysobacteraceae</taxon>
        <taxon>Lysobacter</taxon>
    </lineage>
</organism>
<keyword evidence="1" id="KW-0472">Membrane</keyword>
<keyword evidence="4" id="KW-1185">Reference proteome</keyword>
<dbReference type="Proteomes" id="UP000023435">
    <property type="component" value="Unassembled WGS sequence"/>
</dbReference>
<name>A0A108U6M8_9GAMM</name>
<sequence length="226" mass="25018">MLKQFVRDNRFALVTLIVVVLARIGFDQWADGISAPPLDAPIAVSSGGGLDQRIRIRAPDRYGLELSFRADARGMDHLRGLVGDGGYDAQHKRIPSGVPIPVRWSLSEADSGKIVAQGDTETFGSSSWSSGEISRDFDRFGVPPGEYRFQARITRAVPEFAGIQAHMVARLHPKSAGSWQTSRVWEGRLLSFFLIDPGLVLLGLFLLWRAFALGRSRWRMRAQAQA</sequence>